<feature type="region of interest" description="Disordered" evidence="1">
    <location>
        <begin position="1"/>
        <end position="142"/>
    </location>
</feature>
<evidence type="ECO:0000313" key="3">
    <source>
        <dbReference type="Proteomes" id="UP001280581"/>
    </source>
</evidence>
<protein>
    <submittedName>
        <fullName evidence="2">Uncharacterized protein</fullName>
    </submittedName>
</protein>
<evidence type="ECO:0000313" key="2">
    <source>
        <dbReference type="EMBL" id="KAK3215032.1"/>
    </source>
</evidence>
<evidence type="ECO:0000256" key="1">
    <source>
        <dbReference type="SAM" id="MobiDB-lite"/>
    </source>
</evidence>
<gene>
    <name evidence="2" type="ORF">GRF29_19g1990080</name>
</gene>
<dbReference type="EMBL" id="WVTA01000003">
    <property type="protein sequence ID" value="KAK3215032.1"/>
    <property type="molecule type" value="Genomic_DNA"/>
</dbReference>
<keyword evidence="3" id="KW-1185">Reference proteome</keyword>
<name>A0AAN6RKI1_9PLEO</name>
<sequence length="514" mass="57863">MPQHGEVFSHCPRPKTSQLSRSVTGVPISSSASSGPPMRRTQTQVREQHPLQASAPPTYKLFPPCQQPQTHSSQVQVSSQPSAVVEVREFSNAESPTPSEDEVLSEASPSTTLVTTITVLNDPKPRSTPDSGEKRITQDGVPDADIEPCEEIEICPQGNLVLAVGEQSPRKRFRKITVQSETMKNFGRRWTEAIELSEREGLLSRRRVLYLPLDDPDMMLVLMWLSHVWHIRKVPKLLSFKQLLAMTDLCEKYEMNSQVAPYIQAWIEPYQGKLLSPGREQWLTIATQFGMERHYATLARHLVLNCRVNVQGKLLIPGRRELLTGRIPQEAYNEIRHKRIKTLAIFFNIVYEVIDAMENGDSCRVGIPQSPFEDTAIAMNHERTTCTHTNHGELIRYLKTYNYWPPVTKAQAIPLSVNEVYERLAAVPSIRYRPLQNSTDTKVVKSSSFDRSAGTTHDTCDVSKALAAMLYKAREQLDVPVAESTIDYMRQNAVASGLTPETQTEDHLPAEPVA</sequence>
<accession>A0AAN6RKI1</accession>
<comment type="caution">
    <text evidence="2">The sequence shown here is derived from an EMBL/GenBank/DDBJ whole genome shotgun (WGS) entry which is preliminary data.</text>
</comment>
<feature type="compositionally biased region" description="Polar residues" evidence="1">
    <location>
        <begin position="15"/>
        <end position="45"/>
    </location>
</feature>
<dbReference type="AlphaFoldDB" id="A0AAN6RKI1"/>
<feature type="compositionally biased region" description="Low complexity" evidence="1">
    <location>
        <begin position="67"/>
        <end position="85"/>
    </location>
</feature>
<organism evidence="2 3">
    <name type="scientific">Pseudopithomyces chartarum</name>
    <dbReference type="NCBI Taxonomy" id="1892770"/>
    <lineage>
        <taxon>Eukaryota</taxon>
        <taxon>Fungi</taxon>
        <taxon>Dikarya</taxon>
        <taxon>Ascomycota</taxon>
        <taxon>Pezizomycotina</taxon>
        <taxon>Dothideomycetes</taxon>
        <taxon>Pleosporomycetidae</taxon>
        <taxon>Pleosporales</taxon>
        <taxon>Massarineae</taxon>
        <taxon>Didymosphaeriaceae</taxon>
        <taxon>Pseudopithomyces</taxon>
    </lineage>
</organism>
<feature type="compositionally biased region" description="Polar residues" evidence="1">
    <location>
        <begin position="107"/>
        <end position="119"/>
    </location>
</feature>
<proteinExistence type="predicted"/>
<reference evidence="2 3" key="1">
    <citation type="submission" date="2021-02" db="EMBL/GenBank/DDBJ databases">
        <title>Genome assembly of Pseudopithomyces chartarum.</title>
        <authorList>
            <person name="Jauregui R."/>
            <person name="Singh J."/>
            <person name="Voisey C."/>
        </authorList>
    </citation>
    <scope>NUCLEOTIDE SEQUENCE [LARGE SCALE GENOMIC DNA]</scope>
    <source>
        <strain evidence="2 3">AGR01</strain>
    </source>
</reference>
<feature type="compositionally biased region" description="Basic and acidic residues" evidence="1">
    <location>
        <begin position="123"/>
        <end position="137"/>
    </location>
</feature>
<dbReference type="Proteomes" id="UP001280581">
    <property type="component" value="Unassembled WGS sequence"/>
</dbReference>